<reference evidence="2" key="2">
    <citation type="submission" date="2021-02" db="EMBL/GenBank/DDBJ databases">
        <authorList>
            <person name="Kimball J.A."/>
            <person name="Haas M.W."/>
            <person name="Macchietto M."/>
            <person name="Kono T."/>
            <person name="Duquette J."/>
            <person name="Shao M."/>
        </authorList>
    </citation>
    <scope>NUCLEOTIDE SEQUENCE</scope>
    <source>
        <tissue evidence="2">Fresh leaf tissue</tissue>
    </source>
</reference>
<sequence>MEKDAANCMMTSYSRILFPPMRLGAGRWVGRSSFGRKGRRRTEEVGRKGEGTKWRCIPPDPSIPLPTARFAGGNRSRRPRVARIGLVAQVRRGLRFSRSLIIVIRRRSDNFHSLCLSFPFKIDRFSPASDQRSLVEHLLS</sequence>
<comment type="caution">
    <text evidence="2">The sequence shown here is derived from an EMBL/GenBank/DDBJ whole genome shotgun (WGS) entry which is preliminary data.</text>
</comment>
<evidence type="ECO:0000313" key="3">
    <source>
        <dbReference type="Proteomes" id="UP000729402"/>
    </source>
</evidence>
<dbReference type="EMBL" id="JAAALK010000283">
    <property type="protein sequence ID" value="KAG8073581.1"/>
    <property type="molecule type" value="Genomic_DNA"/>
</dbReference>
<keyword evidence="3" id="KW-1185">Reference proteome</keyword>
<gene>
    <name evidence="2" type="ORF">GUJ93_ZPchr0006g44354</name>
</gene>
<reference evidence="2" key="1">
    <citation type="journal article" date="2021" name="bioRxiv">
        <title>Whole Genome Assembly and Annotation of Northern Wild Rice, Zizania palustris L., Supports a Whole Genome Duplication in the Zizania Genus.</title>
        <authorList>
            <person name="Haas M."/>
            <person name="Kono T."/>
            <person name="Macchietto M."/>
            <person name="Millas R."/>
            <person name="McGilp L."/>
            <person name="Shao M."/>
            <person name="Duquette J."/>
            <person name="Hirsch C.N."/>
            <person name="Kimball J."/>
        </authorList>
    </citation>
    <scope>NUCLEOTIDE SEQUENCE</scope>
    <source>
        <tissue evidence="2">Fresh leaf tissue</tissue>
    </source>
</reference>
<organism evidence="2 3">
    <name type="scientific">Zizania palustris</name>
    <name type="common">Northern wild rice</name>
    <dbReference type="NCBI Taxonomy" id="103762"/>
    <lineage>
        <taxon>Eukaryota</taxon>
        <taxon>Viridiplantae</taxon>
        <taxon>Streptophyta</taxon>
        <taxon>Embryophyta</taxon>
        <taxon>Tracheophyta</taxon>
        <taxon>Spermatophyta</taxon>
        <taxon>Magnoliopsida</taxon>
        <taxon>Liliopsida</taxon>
        <taxon>Poales</taxon>
        <taxon>Poaceae</taxon>
        <taxon>BOP clade</taxon>
        <taxon>Oryzoideae</taxon>
        <taxon>Oryzeae</taxon>
        <taxon>Zizaniinae</taxon>
        <taxon>Zizania</taxon>
    </lineage>
</organism>
<dbReference type="AlphaFoldDB" id="A0A8J5TE78"/>
<evidence type="ECO:0000256" key="1">
    <source>
        <dbReference type="SAM" id="MobiDB-lite"/>
    </source>
</evidence>
<name>A0A8J5TE78_ZIZPA</name>
<dbReference type="Proteomes" id="UP000729402">
    <property type="component" value="Unassembled WGS sequence"/>
</dbReference>
<accession>A0A8J5TE78</accession>
<evidence type="ECO:0000313" key="2">
    <source>
        <dbReference type="EMBL" id="KAG8073581.1"/>
    </source>
</evidence>
<feature type="compositionally biased region" description="Basic and acidic residues" evidence="1">
    <location>
        <begin position="41"/>
        <end position="53"/>
    </location>
</feature>
<feature type="region of interest" description="Disordered" evidence="1">
    <location>
        <begin position="36"/>
        <end position="58"/>
    </location>
</feature>
<protein>
    <submittedName>
        <fullName evidence="2">Uncharacterized protein</fullName>
    </submittedName>
</protein>
<proteinExistence type="predicted"/>